<organism evidence="1 2">
    <name type="scientific">Mesonia oceanica</name>
    <dbReference type="NCBI Taxonomy" id="2687242"/>
    <lineage>
        <taxon>Bacteria</taxon>
        <taxon>Pseudomonadati</taxon>
        <taxon>Bacteroidota</taxon>
        <taxon>Flavobacteriia</taxon>
        <taxon>Flavobacteriales</taxon>
        <taxon>Flavobacteriaceae</taxon>
        <taxon>Mesonia</taxon>
    </lineage>
</organism>
<accession>A0AC61YA92</accession>
<comment type="caution">
    <text evidence="1">The sequence shown here is derived from an EMBL/GenBank/DDBJ whole genome shotgun (WGS) entry which is preliminary data.</text>
</comment>
<proteinExistence type="predicted"/>
<sequence>MKNFTFLISLFFLSLGYAQPNQSFGTVSSTIASPPPFAPEEIFRFRRGLVTQLDQGNFNFGLNDRWFSSGRLTTGSQTVYGLRYQVNGKSLILGYNNIDNINPRIQWIGLPGETLGDLEFRYARDFMSTDSFLSAAMRRDGSTVFSRDKNFSVFDESKVGILASGQRREGIQVWHENSDFDFSAAGSFYAIAHQGQGIGVFGQSRETNGQGYGVYAGSFGASQINFGVYGEVGNADQSYAIYGRASSTGTGQFAGFFDGNVEVTGSFLVSSDKKLKENIKEEEGVLEKLANLNPVEYNFKTKEGFNLPIGKQHGFIAQELEEVYPELVQDVIKPLYDKEGRPSGGEEFKSVNYIGLIGVLTKSIQELNAKVESLEEKLKNNSETYVVKDVQLSKELESSAYSLEQNYPNPFDGQSVIAYKLPETEENASIMVFDMTGNLKKEYRLTEKEGKIIINASDFKNGIYLYSLISSNKEIITKRMIIK</sequence>
<keyword evidence="2" id="KW-1185">Reference proteome</keyword>
<protein>
    <submittedName>
        <fullName evidence="1">Uncharacterized protein</fullName>
    </submittedName>
</protein>
<name>A0AC61YA92_9FLAO</name>
<gene>
    <name evidence="1" type="ORF">FVB9532_02729</name>
</gene>
<reference evidence="1" key="1">
    <citation type="submission" date="2019-09" db="EMBL/GenBank/DDBJ databases">
        <authorList>
            <person name="Rodrigo-Torres L."/>
            <person name="Arahal R. D."/>
            <person name="Lucena T."/>
        </authorList>
    </citation>
    <scope>NUCLEOTIDE SEQUENCE</scope>
    <source>
        <strain evidence="1">ISS653</strain>
    </source>
</reference>
<evidence type="ECO:0000313" key="1">
    <source>
        <dbReference type="EMBL" id="VVV01437.1"/>
    </source>
</evidence>
<dbReference type="Proteomes" id="UP000356253">
    <property type="component" value="Unassembled WGS sequence"/>
</dbReference>
<dbReference type="EMBL" id="CABVMM010000010">
    <property type="protein sequence ID" value="VVV01437.1"/>
    <property type="molecule type" value="Genomic_DNA"/>
</dbReference>
<evidence type="ECO:0000313" key="2">
    <source>
        <dbReference type="Proteomes" id="UP000356253"/>
    </source>
</evidence>